<dbReference type="EMBL" id="JABDTM020026428">
    <property type="protein sequence ID" value="KAH0811949.1"/>
    <property type="molecule type" value="Genomic_DNA"/>
</dbReference>
<feature type="region of interest" description="Disordered" evidence="13">
    <location>
        <begin position="85"/>
        <end position="113"/>
    </location>
</feature>
<evidence type="ECO:0000313" key="16">
    <source>
        <dbReference type="EMBL" id="KAH0811949.1"/>
    </source>
</evidence>
<feature type="transmembrane region" description="Helical" evidence="14">
    <location>
        <begin position="475"/>
        <end position="494"/>
    </location>
</feature>
<evidence type="ECO:0000256" key="4">
    <source>
        <dbReference type="ARBA" id="ARBA00022553"/>
    </source>
</evidence>
<keyword evidence="2" id="KW-0813">Transport</keyword>
<evidence type="ECO:0000259" key="15">
    <source>
        <dbReference type="SMART" id="SM00225"/>
    </source>
</evidence>
<dbReference type="PRINTS" id="PR00169">
    <property type="entry name" value="KCHANNEL"/>
</dbReference>
<keyword evidence="9 14" id="KW-1133">Transmembrane helix</keyword>
<keyword evidence="4" id="KW-0597">Phosphoprotein</keyword>
<dbReference type="InterPro" id="IPR003131">
    <property type="entry name" value="T1-type_BTB"/>
</dbReference>
<feature type="transmembrane region" description="Helical" evidence="14">
    <location>
        <begin position="506"/>
        <end position="531"/>
    </location>
</feature>
<dbReference type="InterPro" id="IPR011333">
    <property type="entry name" value="SKP1/BTB/POZ_sf"/>
</dbReference>
<evidence type="ECO:0000256" key="8">
    <source>
        <dbReference type="ARBA" id="ARBA00022958"/>
    </source>
</evidence>
<dbReference type="Pfam" id="PF00520">
    <property type="entry name" value="Ion_trans"/>
    <property type="match status" value="1"/>
</dbReference>
<keyword evidence="12" id="KW-0407">Ion channel</keyword>
<dbReference type="InterPro" id="IPR000210">
    <property type="entry name" value="BTB/POZ_dom"/>
</dbReference>
<dbReference type="InterPro" id="IPR003971">
    <property type="entry name" value="K_chnl_volt-dep_Kv5/Kv9"/>
</dbReference>
<proteinExistence type="predicted"/>
<keyword evidence="5 14" id="KW-0812">Transmembrane</keyword>
<keyword evidence="11 14" id="KW-0472">Membrane</keyword>
<evidence type="ECO:0000256" key="11">
    <source>
        <dbReference type="ARBA" id="ARBA00023136"/>
    </source>
</evidence>
<dbReference type="Pfam" id="PF02214">
    <property type="entry name" value="BTB_2"/>
    <property type="match status" value="1"/>
</dbReference>
<dbReference type="GO" id="GO:0003676">
    <property type="term" value="F:nucleic acid binding"/>
    <property type="evidence" value="ECO:0007669"/>
    <property type="project" value="InterPro"/>
</dbReference>
<feature type="transmembrane region" description="Helical" evidence="14">
    <location>
        <begin position="299"/>
        <end position="321"/>
    </location>
</feature>
<dbReference type="InterPro" id="IPR005821">
    <property type="entry name" value="Ion_trans_dom"/>
</dbReference>
<gene>
    <name evidence="16" type="ORF">GEV33_010842</name>
</gene>
<comment type="subcellular location">
    <subcellularLocation>
        <location evidence="1">Membrane</location>
        <topology evidence="1">Multi-pass membrane protein</topology>
    </subcellularLocation>
</comment>
<comment type="caution">
    <text evidence="16">The sequence shown here is derived from an EMBL/GenBank/DDBJ whole genome shotgun (WGS) entry which is preliminary data.</text>
</comment>
<dbReference type="Gene3D" id="3.30.420.10">
    <property type="entry name" value="Ribonuclease H-like superfamily/Ribonuclease H"/>
    <property type="match status" value="1"/>
</dbReference>
<dbReference type="GO" id="GO:0008076">
    <property type="term" value="C:voltage-gated potassium channel complex"/>
    <property type="evidence" value="ECO:0007669"/>
    <property type="project" value="InterPro"/>
</dbReference>
<evidence type="ECO:0000256" key="5">
    <source>
        <dbReference type="ARBA" id="ARBA00022692"/>
    </source>
</evidence>
<keyword evidence="17" id="KW-1185">Reference proteome</keyword>
<reference evidence="16" key="1">
    <citation type="journal article" date="2020" name="J Insects Food Feed">
        <title>The yellow mealworm (Tenebrio molitor) genome: a resource for the emerging insects as food and feed industry.</title>
        <authorList>
            <person name="Eriksson T."/>
            <person name="Andere A."/>
            <person name="Kelstrup H."/>
            <person name="Emery V."/>
            <person name="Picard C."/>
        </authorList>
    </citation>
    <scope>NUCLEOTIDE SEQUENCE</scope>
    <source>
        <strain evidence="16">Stoneville</strain>
        <tissue evidence="16">Whole head</tissue>
    </source>
</reference>
<evidence type="ECO:0000256" key="7">
    <source>
        <dbReference type="ARBA" id="ARBA00022882"/>
    </source>
</evidence>
<evidence type="ECO:0000256" key="1">
    <source>
        <dbReference type="ARBA" id="ARBA00004141"/>
    </source>
</evidence>
<feature type="region of interest" description="Disordered" evidence="13">
    <location>
        <begin position="872"/>
        <end position="951"/>
    </location>
</feature>
<dbReference type="Gene3D" id="1.10.287.70">
    <property type="match status" value="1"/>
</dbReference>
<dbReference type="Proteomes" id="UP000719412">
    <property type="component" value="Unassembled WGS sequence"/>
</dbReference>
<dbReference type="CDD" id="cd18413">
    <property type="entry name" value="BTB_POZ_Shab-like"/>
    <property type="match status" value="1"/>
</dbReference>
<evidence type="ECO:0000256" key="2">
    <source>
        <dbReference type="ARBA" id="ARBA00022448"/>
    </source>
</evidence>
<dbReference type="GO" id="GO:0001508">
    <property type="term" value="P:action potential"/>
    <property type="evidence" value="ECO:0007669"/>
    <property type="project" value="TreeGrafter"/>
</dbReference>
<name>A0A8J6HBV7_TENMO</name>
<sequence>MVGKGLGDDVVKDVILWSATVGIMVWGAICYSSRCPLIFIQGSMTAHRYIQEVLQPPPSMVGDRDGEGLAVRWDSATATTTTAEAMDNRGLRYTSVPQTSPPPLQLQQPPPPPLPLQLQRPYSRSMSSLPPEPFMIMRSKALNRRVCINVGGVKHEVLWRTLDRLPHTRLGRLRDCNTHESLSELCDDYSLIDNEYFFDRHPKSFSSILNFYRTGKLHLVDEMCVLAFSDDLEYWGVDELYLESCCQHKYHQRKEHVHEEMRKEAESLRQRDEEEFGEDKCSQYQKWLWDMLEKPTTSIAARVIAIVSILFIVLSTIALTLNTIPSMQVNDEKGNFQDNPQLAMVEAVCITWFSLEYILRFSASPNKWKFFKGGLNIIDLLAILPYFVSLFLLETNKNATDQFQDVRRVVQVFRIMRILRILKLARHSTGLQSLGFTLRNSYKELGLLMLFLAMGVLIFSSLAYFAEKEEQGTKFISIPETFWWAGITMTTVGYGDIYPTTPLGKVIGSVCCICGVLVIALPIPIIVNNFAEFYKNQMRREKALKRREALERAKREGSIVSFHHINLRDAFAKSMDLIDVIVDTGHNISHADGNSTEGESASGRNPAQTGTGCYRNFDHFPNRHRRSNSSATPCLPTGEGPPLPASPLSQRRLLELAPPEEQQMQQTISLAPLAQDETQLIANTPRGYISPGDFKEFVDAENLMPLPTSDFRNPVCLEMRTLKAEQLYNNFAEMDIKQKNINNNNGDLASMDSSDTFASCTTHPFNSQGDLTSDIVDPSCVIDSNLYVNPLDKSGDNSPVTPAPGRTGGVKKSASGDTALRSLGTSPMEEAFRGFGPLDRGSRVSLNDSPLPKNRRTRFQQVILAIFTDVETGKNSGSKSSLSVDSIDSRVSPQLEHHRRSKSILKKSDSSGNRNTDPESERLISDNMSGYEIGSGSEYSPNKRLSSPPMRHRALSQKTLTKNLPPFYQQETEKNRTLKSQLFLLDDIINKEKQSCKEPMLDSNKFKECSDSVGDVPLYICPPPPPMDDNSPNEETRLLLHPTVVVPLPRQPGNSISKGPNPSS</sequence>
<evidence type="ECO:0000256" key="10">
    <source>
        <dbReference type="ARBA" id="ARBA00023065"/>
    </source>
</evidence>
<keyword evidence="3" id="KW-0633">Potassium transport</keyword>
<dbReference type="PANTHER" id="PTHR11537:SF254">
    <property type="entry name" value="POTASSIUM VOLTAGE-GATED CHANNEL PROTEIN SHAB"/>
    <property type="match status" value="1"/>
</dbReference>
<dbReference type="SUPFAM" id="SSF81324">
    <property type="entry name" value="Voltage-gated potassium channels"/>
    <property type="match status" value="1"/>
</dbReference>
<dbReference type="InterPro" id="IPR003968">
    <property type="entry name" value="K_chnl_volt-dep_Kv"/>
</dbReference>
<dbReference type="SUPFAM" id="SSF54695">
    <property type="entry name" value="POZ domain"/>
    <property type="match status" value="1"/>
</dbReference>
<evidence type="ECO:0000256" key="3">
    <source>
        <dbReference type="ARBA" id="ARBA00022538"/>
    </source>
</evidence>
<evidence type="ECO:0000256" key="6">
    <source>
        <dbReference type="ARBA" id="ARBA00022826"/>
    </source>
</evidence>
<dbReference type="FunFam" id="3.30.710.10:FF:000010">
    <property type="entry name" value="Potassium voltage-gated channel subfamily B member"/>
    <property type="match status" value="1"/>
</dbReference>
<feature type="transmembrane region" description="Helical" evidence="14">
    <location>
        <begin position="373"/>
        <end position="393"/>
    </location>
</feature>
<feature type="transmembrane region" description="Helical" evidence="14">
    <location>
        <begin position="14"/>
        <end position="31"/>
    </location>
</feature>
<feature type="region of interest" description="Disordered" evidence="13">
    <location>
        <begin position="589"/>
        <end position="646"/>
    </location>
</feature>
<dbReference type="Gene3D" id="3.30.710.10">
    <property type="entry name" value="Potassium Channel Kv1.1, Chain A"/>
    <property type="match status" value="1"/>
</dbReference>
<dbReference type="InterPro" id="IPR036397">
    <property type="entry name" value="RNaseH_sf"/>
</dbReference>
<dbReference type="Gene3D" id="1.20.120.350">
    <property type="entry name" value="Voltage-gated potassium channels. Chain C"/>
    <property type="match status" value="1"/>
</dbReference>
<keyword evidence="6" id="KW-0631">Potassium channel</keyword>
<dbReference type="SMART" id="SM00225">
    <property type="entry name" value="BTB"/>
    <property type="match status" value="1"/>
</dbReference>
<dbReference type="FunFam" id="1.20.120.350:FF:000018">
    <property type="entry name" value="Potassium voltage-gated channel subfamily B member"/>
    <property type="match status" value="1"/>
</dbReference>
<feature type="compositionally biased region" description="Low complexity" evidence="13">
    <location>
        <begin position="876"/>
        <end position="892"/>
    </location>
</feature>
<dbReference type="AlphaFoldDB" id="A0A8J6HBV7"/>
<evidence type="ECO:0000256" key="12">
    <source>
        <dbReference type="ARBA" id="ARBA00023303"/>
    </source>
</evidence>
<dbReference type="PRINTS" id="PR01491">
    <property type="entry name" value="KVCHANNEL"/>
</dbReference>
<evidence type="ECO:0000256" key="14">
    <source>
        <dbReference type="SAM" id="Phobius"/>
    </source>
</evidence>
<feature type="region of interest" description="Disordered" evidence="13">
    <location>
        <begin position="792"/>
        <end position="853"/>
    </location>
</feature>
<feature type="compositionally biased region" description="Polar residues" evidence="13">
    <location>
        <begin position="1052"/>
        <end position="1064"/>
    </location>
</feature>
<dbReference type="PANTHER" id="PTHR11537">
    <property type="entry name" value="VOLTAGE-GATED POTASSIUM CHANNEL"/>
    <property type="match status" value="1"/>
</dbReference>
<dbReference type="GO" id="GO:0005251">
    <property type="term" value="F:delayed rectifier potassium channel activity"/>
    <property type="evidence" value="ECO:0007669"/>
    <property type="project" value="TreeGrafter"/>
</dbReference>
<evidence type="ECO:0000256" key="13">
    <source>
        <dbReference type="SAM" id="MobiDB-lite"/>
    </source>
</evidence>
<feature type="region of interest" description="Disordered" evidence="13">
    <location>
        <begin position="1045"/>
        <end position="1064"/>
    </location>
</feature>
<dbReference type="GO" id="GO:0051260">
    <property type="term" value="P:protein homooligomerization"/>
    <property type="evidence" value="ECO:0007669"/>
    <property type="project" value="InterPro"/>
</dbReference>
<feature type="transmembrane region" description="Helical" evidence="14">
    <location>
        <begin position="445"/>
        <end position="466"/>
    </location>
</feature>
<feature type="compositionally biased region" description="Polar residues" evidence="13">
    <location>
        <begin position="592"/>
        <end position="611"/>
    </location>
</feature>
<accession>A0A8J6HBV7</accession>
<dbReference type="InterPro" id="IPR027359">
    <property type="entry name" value="Volt_channel_dom_sf"/>
</dbReference>
<feature type="compositionally biased region" description="Low complexity" evidence="13">
    <location>
        <begin position="929"/>
        <end position="940"/>
    </location>
</feature>
<evidence type="ECO:0000256" key="9">
    <source>
        <dbReference type="ARBA" id="ARBA00022989"/>
    </source>
</evidence>
<dbReference type="InterPro" id="IPR028325">
    <property type="entry name" value="VG_K_chnl"/>
</dbReference>
<keyword evidence="10" id="KW-0406">Ion transport</keyword>
<organism evidence="16 17">
    <name type="scientific">Tenebrio molitor</name>
    <name type="common">Yellow mealworm beetle</name>
    <dbReference type="NCBI Taxonomy" id="7067"/>
    <lineage>
        <taxon>Eukaryota</taxon>
        <taxon>Metazoa</taxon>
        <taxon>Ecdysozoa</taxon>
        <taxon>Arthropoda</taxon>
        <taxon>Hexapoda</taxon>
        <taxon>Insecta</taxon>
        <taxon>Pterygota</taxon>
        <taxon>Neoptera</taxon>
        <taxon>Endopterygota</taxon>
        <taxon>Coleoptera</taxon>
        <taxon>Polyphaga</taxon>
        <taxon>Cucujiformia</taxon>
        <taxon>Tenebrionidae</taxon>
        <taxon>Tenebrio</taxon>
    </lineage>
</organism>
<dbReference type="PRINTS" id="PR01494">
    <property type="entry name" value="KV9CHANNEL"/>
</dbReference>
<reference evidence="16" key="2">
    <citation type="submission" date="2021-08" db="EMBL/GenBank/DDBJ databases">
        <authorList>
            <person name="Eriksson T."/>
        </authorList>
    </citation>
    <scope>NUCLEOTIDE SEQUENCE</scope>
    <source>
        <strain evidence="16">Stoneville</strain>
        <tissue evidence="16">Whole head</tissue>
    </source>
</reference>
<feature type="compositionally biased region" description="Pro residues" evidence="13">
    <location>
        <begin position="99"/>
        <end position="113"/>
    </location>
</feature>
<feature type="domain" description="BTB" evidence="15">
    <location>
        <begin position="144"/>
        <end position="253"/>
    </location>
</feature>
<evidence type="ECO:0000313" key="17">
    <source>
        <dbReference type="Proteomes" id="UP000719412"/>
    </source>
</evidence>
<dbReference type="FunFam" id="1.10.287.70:FF:000034">
    <property type="entry name" value="Potassium voltage-gated channel subfamily B member"/>
    <property type="match status" value="1"/>
</dbReference>
<protein>
    <recommendedName>
        <fullName evidence="15">BTB domain-containing protein</fullName>
    </recommendedName>
</protein>
<keyword evidence="8" id="KW-0630">Potassium</keyword>
<keyword evidence="7" id="KW-0851">Voltage-gated channel</keyword>